<dbReference type="GO" id="GO:0030313">
    <property type="term" value="C:cell envelope"/>
    <property type="evidence" value="ECO:0007669"/>
    <property type="project" value="UniProtKB-SubCell"/>
</dbReference>
<dbReference type="AlphaFoldDB" id="A0A089NQ55"/>
<proteinExistence type="inferred from homology"/>
<sequence length="318" mass="33443">MMGRTDRAQMRSRLRRAAWAGALAVIVCAKPASATTIAVLMTPPAALTRLLHDSLKEHAVARGITVHFDYAPEGAGAQQIAQARHVIAEKVDALVVSPVDPSAWAAIIRLAQEADVPLVAVNGAPRSAWFAGRVAFIQPDDLVAGRLQMRKLGQMLDGRGRVGILAGCTSHPGSAPRAEGVKEVLAESPGLRLVAEAAVDCDRSAARAAVADWLARKPAIDAIAAVTDEMAIGAAEAAEAAGIPAGRILIGGVDATAAGMQAMQDKRLAVTIHQDASLQGRRAIDDALALIRHEPVPQFDWVPSELVTDRMSTTHFSR</sequence>
<keyword evidence="3 4" id="KW-0732">Signal</keyword>
<dbReference type="Gene3D" id="3.40.50.2300">
    <property type="match status" value="2"/>
</dbReference>
<feature type="domain" description="Periplasmic binding protein" evidence="5">
    <location>
        <begin position="52"/>
        <end position="294"/>
    </location>
</feature>
<dbReference type="PANTHER" id="PTHR46847:SF1">
    <property type="entry name" value="D-ALLOSE-BINDING PERIPLASMIC PROTEIN-RELATED"/>
    <property type="match status" value="1"/>
</dbReference>
<evidence type="ECO:0000256" key="1">
    <source>
        <dbReference type="ARBA" id="ARBA00004196"/>
    </source>
</evidence>
<evidence type="ECO:0000313" key="6">
    <source>
        <dbReference type="EMBL" id="AIQ87958.1"/>
    </source>
</evidence>
<evidence type="ECO:0000256" key="4">
    <source>
        <dbReference type="SAM" id="SignalP"/>
    </source>
</evidence>
<evidence type="ECO:0000256" key="3">
    <source>
        <dbReference type="ARBA" id="ARBA00022729"/>
    </source>
</evidence>
<gene>
    <name evidence="6" type="ORF">MOC_0203</name>
</gene>
<reference evidence="6 7" key="1">
    <citation type="journal article" date="2014" name="PLoS ONE">
        <title>Genome Information of Methylobacterium oryzae, a Plant-Probiotic Methylotroph in the Phyllosphere.</title>
        <authorList>
            <person name="Kwak M.J."/>
            <person name="Jeong H."/>
            <person name="Madhaiyan M."/>
            <person name="Lee Y."/>
            <person name="Sa T.M."/>
            <person name="Oh T.K."/>
            <person name="Kim J.F."/>
        </authorList>
    </citation>
    <scope>NUCLEOTIDE SEQUENCE [LARGE SCALE GENOMIC DNA]</scope>
    <source>
        <strain evidence="6 7">CBMB20</strain>
    </source>
</reference>
<name>A0A089NQ55_9HYPH</name>
<dbReference type="KEGG" id="mor:MOC_0203"/>
<dbReference type="HOGENOM" id="CLU_037628_3_1_5"/>
<feature type="chain" id="PRO_5001847906" evidence="4">
    <location>
        <begin position="35"/>
        <end position="318"/>
    </location>
</feature>
<evidence type="ECO:0000256" key="2">
    <source>
        <dbReference type="ARBA" id="ARBA00007639"/>
    </source>
</evidence>
<dbReference type="PANTHER" id="PTHR46847">
    <property type="entry name" value="D-ALLOSE-BINDING PERIPLASMIC PROTEIN-RELATED"/>
    <property type="match status" value="1"/>
</dbReference>
<dbReference type="GO" id="GO:0030246">
    <property type="term" value="F:carbohydrate binding"/>
    <property type="evidence" value="ECO:0007669"/>
    <property type="project" value="UniProtKB-ARBA"/>
</dbReference>
<dbReference type="EMBL" id="CP003811">
    <property type="protein sequence ID" value="AIQ87958.1"/>
    <property type="molecule type" value="Genomic_DNA"/>
</dbReference>
<dbReference type="eggNOG" id="COG1879">
    <property type="taxonomic scope" value="Bacteria"/>
</dbReference>
<comment type="similarity">
    <text evidence="2">Belongs to the bacterial solute-binding protein 2 family.</text>
</comment>
<evidence type="ECO:0000259" key="5">
    <source>
        <dbReference type="Pfam" id="PF13407"/>
    </source>
</evidence>
<dbReference type="SUPFAM" id="SSF53822">
    <property type="entry name" value="Periplasmic binding protein-like I"/>
    <property type="match status" value="1"/>
</dbReference>
<keyword evidence="7" id="KW-1185">Reference proteome</keyword>
<accession>A0A089NQ55</accession>
<dbReference type="Pfam" id="PF13407">
    <property type="entry name" value="Peripla_BP_4"/>
    <property type="match status" value="1"/>
</dbReference>
<comment type="subcellular location">
    <subcellularLocation>
        <location evidence="1">Cell envelope</location>
    </subcellularLocation>
</comment>
<dbReference type="Proteomes" id="UP000029492">
    <property type="component" value="Chromosome"/>
</dbReference>
<protein>
    <submittedName>
        <fullName evidence="6">Sugar ABC transporter, periplasmic sugar-binding protein</fullName>
    </submittedName>
</protein>
<dbReference type="InterPro" id="IPR025997">
    <property type="entry name" value="SBP_2_dom"/>
</dbReference>
<organism evidence="6 7">
    <name type="scientific">Methylobacterium oryzae CBMB20</name>
    <dbReference type="NCBI Taxonomy" id="693986"/>
    <lineage>
        <taxon>Bacteria</taxon>
        <taxon>Pseudomonadati</taxon>
        <taxon>Pseudomonadota</taxon>
        <taxon>Alphaproteobacteria</taxon>
        <taxon>Hyphomicrobiales</taxon>
        <taxon>Methylobacteriaceae</taxon>
        <taxon>Methylobacterium</taxon>
    </lineage>
</organism>
<feature type="signal peptide" evidence="4">
    <location>
        <begin position="1"/>
        <end position="34"/>
    </location>
</feature>
<dbReference type="STRING" id="693986.MOC_0203"/>
<dbReference type="InterPro" id="IPR028082">
    <property type="entry name" value="Peripla_BP_I"/>
</dbReference>
<evidence type="ECO:0000313" key="7">
    <source>
        <dbReference type="Proteomes" id="UP000029492"/>
    </source>
</evidence>